<organism evidence="4 5">
    <name type="scientific">Arthrobacter russicus</name>
    <dbReference type="NCBI Taxonomy" id="172040"/>
    <lineage>
        <taxon>Bacteria</taxon>
        <taxon>Bacillati</taxon>
        <taxon>Actinomycetota</taxon>
        <taxon>Actinomycetes</taxon>
        <taxon>Micrococcales</taxon>
        <taxon>Micrococcaceae</taxon>
        <taxon>Arthrobacter</taxon>
    </lineage>
</organism>
<dbReference type="PANTHER" id="PTHR30036">
    <property type="entry name" value="D-XYLOSE-BINDING PERIPLASMIC PROTEIN"/>
    <property type="match status" value="1"/>
</dbReference>
<dbReference type="PANTHER" id="PTHR30036:SF7">
    <property type="entry name" value="ABC TRANSPORTER PERIPLASMIC-BINDING PROTEIN YPHF"/>
    <property type="match status" value="1"/>
</dbReference>
<keyword evidence="4" id="KW-0813">Transport</keyword>
<dbReference type="SUPFAM" id="SSF53822">
    <property type="entry name" value="Periplasmic binding protein-like I"/>
    <property type="match status" value="1"/>
</dbReference>
<reference evidence="4 5" key="1">
    <citation type="submission" date="2023-07" db="EMBL/GenBank/DDBJ databases">
        <title>Sequencing the genomes of 1000 actinobacteria strains.</title>
        <authorList>
            <person name="Klenk H.-P."/>
        </authorList>
    </citation>
    <scope>NUCLEOTIDE SEQUENCE [LARGE SCALE GENOMIC DNA]</scope>
    <source>
        <strain evidence="4 5">DSM 14555</strain>
    </source>
</reference>
<keyword evidence="5" id="KW-1185">Reference proteome</keyword>
<comment type="caution">
    <text evidence="4">The sequence shown here is derived from an EMBL/GenBank/DDBJ whole genome shotgun (WGS) entry which is preliminary data.</text>
</comment>
<evidence type="ECO:0000313" key="4">
    <source>
        <dbReference type="EMBL" id="MDR6269571.1"/>
    </source>
</evidence>
<proteinExistence type="inferred from homology"/>
<accession>A0ABU1JDQ8</accession>
<sequence length="341" mass="35376">MQAERVTVRVGRNRRPRVPVALVLAVVVGILLAGCSATGGRPQPNSGGGAGSGVTTPRITVAVISHSAPGDTFWDIVRRGAEEAAAKDNINLLYTAQPEGAGQAQLVQQAIDQKVSGIAVTLAKPDAMKTVLANAKAANIPVVAINAGAASAKELGARAFFGADDRIAGEAVGQKLLDGGYARPICVIHEQGNVGLEERCAGVKAKIPATEILYVQGSDMTQVSSTITSKLQATAEADAVIGLGAPYTLTALRAVQATGSKAKIASFDLNADLAQQIKDGKIIFTVDQQPWLQGYLAVEYFWQQLRGGFEMGGGQPVLTGPAIVDQGNVDAVLKFAQEGIR</sequence>
<comment type="subcellular location">
    <subcellularLocation>
        <location evidence="1">Cell envelope</location>
    </subcellularLocation>
</comment>
<dbReference type="Gene3D" id="3.40.50.2300">
    <property type="match status" value="2"/>
</dbReference>
<gene>
    <name evidence="4" type="ORF">JOE69_001809</name>
</gene>
<dbReference type="EMBL" id="JAVDQF010000001">
    <property type="protein sequence ID" value="MDR6269571.1"/>
    <property type="molecule type" value="Genomic_DNA"/>
</dbReference>
<feature type="domain" description="Periplasmic binding protein" evidence="3">
    <location>
        <begin position="62"/>
        <end position="307"/>
    </location>
</feature>
<comment type="similarity">
    <text evidence="2">Belongs to the bacterial solute-binding protein 2 family.</text>
</comment>
<dbReference type="InterPro" id="IPR025997">
    <property type="entry name" value="SBP_2_dom"/>
</dbReference>
<evidence type="ECO:0000256" key="2">
    <source>
        <dbReference type="ARBA" id="ARBA00007639"/>
    </source>
</evidence>
<evidence type="ECO:0000256" key="1">
    <source>
        <dbReference type="ARBA" id="ARBA00004196"/>
    </source>
</evidence>
<evidence type="ECO:0000313" key="5">
    <source>
        <dbReference type="Proteomes" id="UP001185069"/>
    </source>
</evidence>
<dbReference type="PROSITE" id="PS51257">
    <property type="entry name" value="PROKAR_LIPOPROTEIN"/>
    <property type="match status" value="1"/>
</dbReference>
<name>A0ABU1JDQ8_9MICC</name>
<dbReference type="InterPro" id="IPR028082">
    <property type="entry name" value="Peripla_BP_I"/>
</dbReference>
<dbReference type="Proteomes" id="UP001185069">
    <property type="component" value="Unassembled WGS sequence"/>
</dbReference>
<protein>
    <submittedName>
        <fullName evidence="4">Simple sugar transport system substrate-binding protein</fullName>
    </submittedName>
</protein>
<dbReference type="RefSeq" id="WP_374709691.1">
    <property type="nucleotide sequence ID" value="NZ_BAAAHY010000005.1"/>
</dbReference>
<dbReference type="Pfam" id="PF13407">
    <property type="entry name" value="Peripla_BP_4"/>
    <property type="match status" value="1"/>
</dbReference>
<evidence type="ECO:0000259" key="3">
    <source>
        <dbReference type="Pfam" id="PF13407"/>
    </source>
</evidence>
<keyword evidence="4" id="KW-0762">Sugar transport</keyword>
<dbReference type="InterPro" id="IPR050555">
    <property type="entry name" value="Bact_Solute-Bind_Prot2"/>
</dbReference>